<keyword evidence="4" id="KW-1185">Reference proteome</keyword>
<dbReference type="Proteomes" id="UP000215914">
    <property type="component" value="Chromosome 14"/>
</dbReference>
<evidence type="ECO:0000256" key="1">
    <source>
        <dbReference type="SAM" id="MobiDB-lite"/>
    </source>
</evidence>
<reference evidence="3" key="2">
    <citation type="submission" date="2017-02" db="EMBL/GenBank/DDBJ databases">
        <title>Sunflower complete genome.</title>
        <authorList>
            <person name="Langlade N."/>
            <person name="Munos S."/>
        </authorList>
    </citation>
    <scope>NUCLEOTIDE SEQUENCE [LARGE SCALE GENOMIC DNA]</scope>
    <source>
        <tissue evidence="3">Leaves</tissue>
    </source>
</reference>
<evidence type="ECO:0000313" key="4">
    <source>
        <dbReference type="Proteomes" id="UP000215914"/>
    </source>
</evidence>
<feature type="region of interest" description="Disordered" evidence="1">
    <location>
        <begin position="20"/>
        <end position="40"/>
    </location>
</feature>
<proteinExistence type="predicted"/>
<evidence type="ECO:0000313" key="3">
    <source>
        <dbReference type="EMBL" id="OTF99513.1"/>
    </source>
</evidence>
<gene>
    <name evidence="3" type="ORF">HannXRQ_Chr14g0457441</name>
    <name evidence="2" type="ORF">HanXRQr2_Chr16g0762981</name>
</gene>
<dbReference type="EMBL" id="CM007903">
    <property type="protein sequence ID" value="OTF99513.1"/>
    <property type="molecule type" value="Genomic_DNA"/>
</dbReference>
<reference evidence="2" key="3">
    <citation type="submission" date="2020-06" db="EMBL/GenBank/DDBJ databases">
        <title>Helianthus annuus Genome sequencing and assembly Release 2.</title>
        <authorList>
            <person name="Gouzy J."/>
            <person name="Langlade N."/>
            <person name="Munos S."/>
        </authorList>
    </citation>
    <scope>NUCLEOTIDE SEQUENCE</scope>
    <source>
        <tissue evidence="2">Leaves</tissue>
    </source>
</reference>
<dbReference type="EMBL" id="MNCJ02000331">
    <property type="protein sequence ID" value="KAF5761260.1"/>
    <property type="molecule type" value="Genomic_DNA"/>
</dbReference>
<dbReference type="Gramene" id="mRNA:HanXRQr2_Chr16g0762981">
    <property type="protein sequence ID" value="mRNA:HanXRQr2_Chr16g0762981"/>
    <property type="gene ID" value="HanXRQr2_Chr16g0762981"/>
</dbReference>
<feature type="compositionally biased region" description="Polar residues" evidence="1">
    <location>
        <begin position="20"/>
        <end position="29"/>
    </location>
</feature>
<evidence type="ECO:0000313" key="2">
    <source>
        <dbReference type="EMBL" id="KAF5761260.1"/>
    </source>
</evidence>
<organism evidence="3 4">
    <name type="scientific">Helianthus annuus</name>
    <name type="common">Common sunflower</name>
    <dbReference type="NCBI Taxonomy" id="4232"/>
    <lineage>
        <taxon>Eukaryota</taxon>
        <taxon>Viridiplantae</taxon>
        <taxon>Streptophyta</taxon>
        <taxon>Embryophyta</taxon>
        <taxon>Tracheophyta</taxon>
        <taxon>Spermatophyta</taxon>
        <taxon>Magnoliopsida</taxon>
        <taxon>eudicotyledons</taxon>
        <taxon>Gunneridae</taxon>
        <taxon>Pentapetalae</taxon>
        <taxon>asterids</taxon>
        <taxon>campanulids</taxon>
        <taxon>Asterales</taxon>
        <taxon>Asteraceae</taxon>
        <taxon>Asteroideae</taxon>
        <taxon>Heliantheae alliance</taxon>
        <taxon>Heliantheae</taxon>
        <taxon>Helianthus</taxon>
    </lineage>
</organism>
<dbReference type="InParanoid" id="A0A251SLB2"/>
<protein>
    <submittedName>
        <fullName evidence="3">Uncharacterized protein</fullName>
    </submittedName>
</protein>
<name>A0A251SLB2_HELAN</name>
<sequence length="71" mass="8111">MDNYNYNLFVPVAKRTRLQTAQRFSGSAHNRSRKRNREPGVVQCSVDDHEVIDLDDCSASEPTVQHGNICY</sequence>
<reference evidence="2 4" key="1">
    <citation type="journal article" date="2017" name="Nature">
        <title>The sunflower genome provides insights into oil metabolism, flowering and Asterid evolution.</title>
        <authorList>
            <person name="Badouin H."/>
            <person name="Gouzy J."/>
            <person name="Grassa C.J."/>
            <person name="Murat F."/>
            <person name="Staton S.E."/>
            <person name="Cottret L."/>
            <person name="Lelandais-Briere C."/>
            <person name="Owens G.L."/>
            <person name="Carrere S."/>
            <person name="Mayjonade B."/>
            <person name="Legrand L."/>
            <person name="Gill N."/>
            <person name="Kane N.C."/>
            <person name="Bowers J.E."/>
            <person name="Hubner S."/>
            <person name="Bellec A."/>
            <person name="Berard A."/>
            <person name="Berges H."/>
            <person name="Blanchet N."/>
            <person name="Boniface M.C."/>
            <person name="Brunel D."/>
            <person name="Catrice O."/>
            <person name="Chaidir N."/>
            <person name="Claudel C."/>
            <person name="Donnadieu C."/>
            <person name="Faraut T."/>
            <person name="Fievet G."/>
            <person name="Helmstetter N."/>
            <person name="King M."/>
            <person name="Knapp S.J."/>
            <person name="Lai Z."/>
            <person name="Le Paslier M.C."/>
            <person name="Lippi Y."/>
            <person name="Lorenzon L."/>
            <person name="Mandel J.R."/>
            <person name="Marage G."/>
            <person name="Marchand G."/>
            <person name="Marquand E."/>
            <person name="Bret-Mestries E."/>
            <person name="Morien E."/>
            <person name="Nambeesan S."/>
            <person name="Nguyen T."/>
            <person name="Pegot-Espagnet P."/>
            <person name="Pouilly N."/>
            <person name="Raftis F."/>
            <person name="Sallet E."/>
            <person name="Schiex T."/>
            <person name="Thomas J."/>
            <person name="Vandecasteele C."/>
            <person name="Vares D."/>
            <person name="Vear F."/>
            <person name="Vautrin S."/>
            <person name="Crespi M."/>
            <person name="Mangin B."/>
            <person name="Burke J.M."/>
            <person name="Salse J."/>
            <person name="Munos S."/>
            <person name="Vincourt P."/>
            <person name="Rieseberg L.H."/>
            <person name="Langlade N.B."/>
        </authorList>
    </citation>
    <scope>NUCLEOTIDE SEQUENCE [LARGE SCALE GENOMIC DNA]</scope>
    <source>
        <strain evidence="4">cv. SF193</strain>
        <tissue evidence="2">Leaves</tissue>
    </source>
</reference>
<dbReference type="AlphaFoldDB" id="A0A251SLB2"/>
<accession>A0A251SLB2</accession>